<proteinExistence type="predicted"/>
<dbReference type="Proteomes" id="UP000184310">
    <property type="component" value="Unassembled WGS sequence"/>
</dbReference>
<protein>
    <submittedName>
        <fullName evidence="1">Uncharacterized protein</fullName>
    </submittedName>
</protein>
<dbReference type="STRING" id="1121302.SAMN02745163_03412"/>
<keyword evidence="2" id="KW-1185">Reference proteome</keyword>
<dbReference type="EMBL" id="FQZB01000014">
    <property type="protein sequence ID" value="SHK19942.1"/>
    <property type="molecule type" value="Genomic_DNA"/>
</dbReference>
<evidence type="ECO:0000313" key="1">
    <source>
        <dbReference type="EMBL" id="SHK19942.1"/>
    </source>
</evidence>
<name>A0A1M6QI81_9CLOT</name>
<gene>
    <name evidence="1" type="ORF">SAMN02745163_03412</name>
</gene>
<reference evidence="1 2" key="1">
    <citation type="submission" date="2016-11" db="EMBL/GenBank/DDBJ databases">
        <authorList>
            <person name="Jaros S."/>
            <person name="Januszkiewicz K."/>
            <person name="Wedrychowicz H."/>
        </authorList>
    </citation>
    <scope>NUCLEOTIDE SEQUENCE [LARGE SCALE GENOMIC DNA]</scope>
    <source>
        <strain evidence="1 2">DSM 21758</strain>
    </source>
</reference>
<evidence type="ECO:0000313" key="2">
    <source>
        <dbReference type="Proteomes" id="UP000184310"/>
    </source>
</evidence>
<accession>A0A1M6QI81</accession>
<sequence>MEGLDEKFKKRALALSVAAAVVTASPLYQEGTLVQRVAIADETDQAKQEKFYEEVAKKFEKGDAYHGTGQVPFLFPNESSGGSYVYTGRSFSGDSWRSWTTGDKGVYSYSSSHMDSSSS</sequence>
<organism evidence="1 2">
    <name type="scientific">Clostridium cavendishii DSM 21758</name>
    <dbReference type="NCBI Taxonomy" id="1121302"/>
    <lineage>
        <taxon>Bacteria</taxon>
        <taxon>Bacillati</taxon>
        <taxon>Bacillota</taxon>
        <taxon>Clostridia</taxon>
        <taxon>Eubacteriales</taxon>
        <taxon>Clostridiaceae</taxon>
        <taxon>Clostridium</taxon>
    </lineage>
</organism>
<dbReference type="AlphaFoldDB" id="A0A1M6QI81"/>